<dbReference type="EMBL" id="JADCNM010000008">
    <property type="protein sequence ID" value="KAG0471564.1"/>
    <property type="molecule type" value="Genomic_DNA"/>
</dbReference>
<name>A0A835UQ63_VANPL</name>
<organism evidence="1 2">
    <name type="scientific">Vanilla planifolia</name>
    <name type="common">Vanilla</name>
    <dbReference type="NCBI Taxonomy" id="51239"/>
    <lineage>
        <taxon>Eukaryota</taxon>
        <taxon>Viridiplantae</taxon>
        <taxon>Streptophyta</taxon>
        <taxon>Embryophyta</taxon>
        <taxon>Tracheophyta</taxon>
        <taxon>Spermatophyta</taxon>
        <taxon>Magnoliopsida</taxon>
        <taxon>Liliopsida</taxon>
        <taxon>Asparagales</taxon>
        <taxon>Orchidaceae</taxon>
        <taxon>Vanilloideae</taxon>
        <taxon>Vanilleae</taxon>
        <taxon>Vanilla</taxon>
    </lineage>
</organism>
<comment type="caution">
    <text evidence="1">The sequence shown here is derived from an EMBL/GenBank/DDBJ whole genome shotgun (WGS) entry which is preliminary data.</text>
</comment>
<dbReference type="AlphaFoldDB" id="A0A835UQ63"/>
<accession>A0A835UQ63</accession>
<dbReference type="PANTHER" id="PTHR32011:SF2">
    <property type="entry name" value="OS08G0472400 PROTEIN"/>
    <property type="match status" value="1"/>
</dbReference>
<evidence type="ECO:0000313" key="2">
    <source>
        <dbReference type="Proteomes" id="UP000639772"/>
    </source>
</evidence>
<proteinExistence type="predicted"/>
<protein>
    <submittedName>
        <fullName evidence="1">Uncharacterized protein</fullName>
    </submittedName>
</protein>
<dbReference type="Proteomes" id="UP000639772">
    <property type="component" value="Unassembled WGS sequence"/>
</dbReference>
<reference evidence="1 2" key="1">
    <citation type="journal article" date="2020" name="Nat. Food">
        <title>A phased Vanilla planifolia genome enables genetic improvement of flavour and production.</title>
        <authorList>
            <person name="Hasing T."/>
            <person name="Tang H."/>
            <person name="Brym M."/>
            <person name="Khazi F."/>
            <person name="Huang T."/>
            <person name="Chambers A.H."/>
        </authorList>
    </citation>
    <scope>NUCLEOTIDE SEQUENCE [LARGE SCALE GENOMIC DNA]</scope>
    <source>
        <tissue evidence="1">Leaf</tissue>
    </source>
</reference>
<sequence length="131" mass="14424">MSPFSSPMIDIPTENRQASVPDWVRSYLDRIGSVLREGGWDESDVSEMVQLSSSASSGSEINACMINDEAMLDALLLNADRCSDSLQRAGWSSDEISEALCFDFRRERPPMLKLPPGIASKIEKLVQAVSL</sequence>
<dbReference type="OrthoDB" id="1888829at2759"/>
<dbReference type="PANTHER" id="PTHR32011">
    <property type="entry name" value="OS08G0472400 PROTEIN"/>
    <property type="match status" value="1"/>
</dbReference>
<gene>
    <name evidence="1" type="ORF">HPP92_016110</name>
</gene>
<evidence type="ECO:0000313" key="1">
    <source>
        <dbReference type="EMBL" id="KAG0471564.1"/>
    </source>
</evidence>